<dbReference type="STRING" id="1423750.FC89_GL000443"/>
<dbReference type="AlphaFoldDB" id="A0A0R1VN56"/>
<feature type="domain" description="HTH gntR-type" evidence="4">
    <location>
        <begin position="3"/>
        <end position="71"/>
    </location>
</feature>
<dbReference type="Gene3D" id="3.40.1410.10">
    <property type="entry name" value="Chorismate lyase-like"/>
    <property type="match status" value="1"/>
</dbReference>
<dbReference type="GO" id="GO:0045892">
    <property type="term" value="P:negative regulation of DNA-templated transcription"/>
    <property type="evidence" value="ECO:0007669"/>
    <property type="project" value="TreeGrafter"/>
</dbReference>
<dbReference type="Gene3D" id="1.10.10.10">
    <property type="entry name" value="Winged helix-like DNA-binding domain superfamily/Winged helix DNA-binding domain"/>
    <property type="match status" value="1"/>
</dbReference>
<proteinExistence type="predicted"/>
<evidence type="ECO:0000256" key="2">
    <source>
        <dbReference type="ARBA" id="ARBA00023125"/>
    </source>
</evidence>
<organism evidence="5 6">
    <name type="scientific">Liquorilactobacillus ghanensis DSM 18630</name>
    <dbReference type="NCBI Taxonomy" id="1423750"/>
    <lineage>
        <taxon>Bacteria</taxon>
        <taxon>Bacillati</taxon>
        <taxon>Bacillota</taxon>
        <taxon>Bacilli</taxon>
        <taxon>Lactobacillales</taxon>
        <taxon>Lactobacillaceae</taxon>
        <taxon>Liquorilactobacillus</taxon>
    </lineage>
</organism>
<accession>A0A0R1VN56</accession>
<dbReference type="InterPro" id="IPR011663">
    <property type="entry name" value="UTRA"/>
</dbReference>
<dbReference type="GO" id="GO:0003700">
    <property type="term" value="F:DNA-binding transcription factor activity"/>
    <property type="evidence" value="ECO:0007669"/>
    <property type="project" value="InterPro"/>
</dbReference>
<dbReference type="Proteomes" id="UP000051451">
    <property type="component" value="Unassembled WGS sequence"/>
</dbReference>
<dbReference type="InterPro" id="IPR028978">
    <property type="entry name" value="Chorismate_lyase_/UTRA_dom_sf"/>
</dbReference>
<dbReference type="SUPFAM" id="SSF64288">
    <property type="entry name" value="Chorismate lyase-like"/>
    <property type="match status" value="1"/>
</dbReference>
<keyword evidence="1" id="KW-0805">Transcription regulation</keyword>
<evidence type="ECO:0000313" key="5">
    <source>
        <dbReference type="EMBL" id="KRM07127.1"/>
    </source>
</evidence>
<evidence type="ECO:0000259" key="4">
    <source>
        <dbReference type="PROSITE" id="PS50949"/>
    </source>
</evidence>
<dbReference type="PATRIC" id="fig|1423750.3.peg.453"/>
<dbReference type="GO" id="GO:0003677">
    <property type="term" value="F:DNA binding"/>
    <property type="evidence" value="ECO:0007669"/>
    <property type="project" value="UniProtKB-KW"/>
</dbReference>
<dbReference type="EMBL" id="AZGB01000009">
    <property type="protein sequence ID" value="KRM07127.1"/>
    <property type="molecule type" value="Genomic_DNA"/>
</dbReference>
<gene>
    <name evidence="5" type="ORF">FC89_GL000443</name>
</gene>
<dbReference type="InterPro" id="IPR036390">
    <property type="entry name" value="WH_DNA-bd_sf"/>
</dbReference>
<evidence type="ECO:0000256" key="1">
    <source>
        <dbReference type="ARBA" id="ARBA00023015"/>
    </source>
</evidence>
<evidence type="ECO:0000256" key="3">
    <source>
        <dbReference type="ARBA" id="ARBA00023163"/>
    </source>
</evidence>
<dbReference type="OrthoDB" id="457376at2"/>
<comment type="caution">
    <text evidence="5">The sequence shown here is derived from an EMBL/GenBank/DDBJ whole genome shotgun (WGS) entry which is preliminary data.</text>
</comment>
<dbReference type="PANTHER" id="PTHR44846:SF17">
    <property type="entry name" value="GNTR-FAMILY TRANSCRIPTIONAL REGULATOR"/>
    <property type="match status" value="1"/>
</dbReference>
<protein>
    <submittedName>
        <fullName evidence="5">Transcriptional regulator, GntR family protein</fullName>
    </submittedName>
</protein>
<dbReference type="CDD" id="cd07377">
    <property type="entry name" value="WHTH_GntR"/>
    <property type="match status" value="1"/>
</dbReference>
<dbReference type="RefSeq" id="WP_057871220.1">
    <property type="nucleotide sequence ID" value="NZ_AZGB01000009.1"/>
</dbReference>
<evidence type="ECO:0000313" key="6">
    <source>
        <dbReference type="Proteomes" id="UP000051451"/>
    </source>
</evidence>
<reference evidence="5 6" key="1">
    <citation type="journal article" date="2015" name="Genome Announc.">
        <title>Expanding the biotechnology potential of lactobacilli through comparative genomics of 213 strains and associated genera.</title>
        <authorList>
            <person name="Sun Z."/>
            <person name="Harris H.M."/>
            <person name="McCann A."/>
            <person name="Guo C."/>
            <person name="Argimon S."/>
            <person name="Zhang W."/>
            <person name="Yang X."/>
            <person name="Jeffery I.B."/>
            <person name="Cooney J.C."/>
            <person name="Kagawa T.F."/>
            <person name="Liu W."/>
            <person name="Song Y."/>
            <person name="Salvetti E."/>
            <person name="Wrobel A."/>
            <person name="Rasinkangas P."/>
            <person name="Parkhill J."/>
            <person name="Rea M.C."/>
            <person name="O'Sullivan O."/>
            <person name="Ritari J."/>
            <person name="Douillard F.P."/>
            <person name="Paul Ross R."/>
            <person name="Yang R."/>
            <person name="Briner A.E."/>
            <person name="Felis G.E."/>
            <person name="de Vos W.M."/>
            <person name="Barrangou R."/>
            <person name="Klaenhammer T.R."/>
            <person name="Caufield P.W."/>
            <person name="Cui Y."/>
            <person name="Zhang H."/>
            <person name="O'Toole P.W."/>
        </authorList>
    </citation>
    <scope>NUCLEOTIDE SEQUENCE [LARGE SCALE GENOMIC DNA]</scope>
    <source>
        <strain evidence="5 6">DSM 18630</strain>
    </source>
</reference>
<keyword evidence="6" id="KW-1185">Reference proteome</keyword>
<sequence>MLVAKYKEISEILVEELKKGQLRPGDRFYSEAELKKRFNVSSTTAVKVLNYLESKNIVTRVQGKGTFVAKESHKNIVLLTDLNLANGKPENVKVLSVKIDNNSKIKKIMSLKADDNYVKIRRLRFFSEKVVQYSISFINQNFIDLSLINKLEAFTSIYQRIRNDSGIDPYLLIYSQKTVGKIVEDEDILKYFPDQKSPSTFIKQERSTYLPFAQSALLEYTISYKLPEFWGIQVDASTLSNNTKL</sequence>
<dbReference type="SUPFAM" id="SSF46785">
    <property type="entry name" value="Winged helix' DNA-binding domain"/>
    <property type="match status" value="1"/>
</dbReference>
<keyword evidence="3" id="KW-0804">Transcription</keyword>
<dbReference type="GeneID" id="98318489"/>
<dbReference type="PROSITE" id="PS50949">
    <property type="entry name" value="HTH_GNTR"/>
    <property type="match status" value="1"/>
</dbReference>
<dbReference type="SMART" id="SM00345">
    <property type="entry name" value="HTH_GNTR"/>
    <property type="match status" value="1"/>
</dbReference>
<dbReference type="InterPro" id="IPR036388">
    <property type="entry name" value="WH-like_DNA-bd_sf"/>
</dbReference>
<name>A0A0R1VN56_9LACO</name>
<dbReference type="Pfam" id="PF07702">
    <property type="entry name" value="UTRA"/>
    <property type="match status" value="1"/>
</dbReference>
<dbReference type="PANTHER" id="PTHR44846">
    <property type="entry name" value="MANNOSYL-D-GLYCERATE TRANSPORT/METABOLISM SYSTEM REPRESSOR MNGR-RELATED"/>
    <property type="match status" value="1"/>
</dbReference>
<dbReference type="Pfam" id="PF00392">
    <property type="entry name" value="GntR"/>
    <property type="match status" value="1"/>
</dbReference>
<dbReference type="InterPro" id="IPR000524">
    <property type="entry name" value="Tscrpt_reg_HTH_GntR"/>
</dbReference>
<dbReference type="InterPro" id="IPR050679">
    <property type="entry name" value="Bact_HTH_transcr_reg"/>
</dbReference>
<keyword evidence="2" id="KW-0238">DNA-binding</keyword>